<keyword evidence="3" id="KW-1185">Reference proteome</keyword>
<evidence type="ECO:0000313" key="2">
    <source>
        <dbReference type="EMBL" id="MDT0617911.1"/>
    </source>
</evidence>
<evidence type="ECO:0000313" key="3">
    <source>
        <dbReference type="Proteomes" id="UP001259982"/>
    </source>
</evidence>
<comment type="caution">
    <text evidence="2">The sequence shown here is derived from an EMBL/GenBank/DDBJ whole genome shotgun (WGS) entry which is preliminary data.</text>
</comment>
<gene>
    <name evidence="2" type="ORF">RM531_05460</name>
</gene>
<protein>
    <submittedName>
        <fullName evidence="2">Uncharacterized protein</fullName>
    </submittedName>
</protein>
<keyword evidence="1" id="KW-0732">Signal</keyword>
<sequence>MDWRLTLTSLALALAPGLSGAAGEPEDPRDFIEFGHKYASDCTRHRAEMRLVENTHETRTIEVVLWRYLGDTRSQGRSVKQLAPGADPEPLGCTAANGLERRWEIERIEFVP</sequence>
<proteinExistence type="predicted"/>
<feature type="chain" id="PRO_5045725096" evidence="1">
    <location>
        <begin position="22"/>
        <end position="112"/>
    </location>
</feature>
<organism evidence="2 3">
    <name type="scientific">Spectribacter acetivorans</name>
    <dbReference type="NCBI Taxonomy" id="3075603"/>
    <lineage>
        <taxon>Bacteria</taxon>
        <taxon>Pseudomonadati</taxon>
        <taxon>Pseudomonadota</taxon>
        <taxon>Gammaproteobacteria</taxon>
        <taxon>Salinisphaerales</taxon>
        <taxon>Salinisphaeraceae</taxon>
        <taxon>Spectribacter</taxon>
    </lineage>
</organism>
<dbReference type="Proteomes" id="UP001259982">
    <property type="component" value="Unassembled WGS sequence"/>
</dbReference>
<dbReference type="EMBL" id="JAVRHY010000004">
    <property type="protein sequence ID" value="MDT0617911.1"/>
    <property type="molecule type" value="Genomic_DNA"/>
</dbReference>
<evidence type="ECO:0000256" key="1">
    <source>
        <dbReference type="SAM" id="SignalP"/>
    </source>
</evidence>
<accession>A0ABU3BAA1</accession>
<reference evidence="2 3" key="1">
    <citation type="submission" date="2023-09" db="EMBL/GenBank/DDBJ databases">
        <authorList>
            <person name="Rey-Velasco X."/>
        </authorList>
    </citation>
    <scope>NUCLEOTIDE SEQUENCE [LARGE SCALE GENOMIC DNA]</scope>
    <source>
        <strain evidence="2 3">P385</strain>
    </source>
</reference>
<dbReference type="RefSeq" id="WP_311657879.1">
    <property type="nucleotide sequence ID" value="NZ_JAVRHY010000004.1"/>
</dbReference>
<feature type="signal peptide" evidence="1">
    <location>
        <begin position="1"/>
        <end position="21"/>
    </location>
</feature>
<name>A0ABU3BAA1_9GAMM</name>